<accession>A0A9P6CVD8</accession>
<dbReference type="Gene3D" id="1.10.510.10">
    <property type="entry name" value="Transferase(Phosphotransferase) domain 1"/>
    <property type="match status" value="1"/>
</dbReference>
<gene>
    <name evidence="2" type="ORF">BDN70DRAFT_803119</name>
</gene>
<dbReference type="AlphaFoldDB" id="A0A9P6CVD8"/>
<name>A0A9P6CVD8_9AGAR</name>
<proteinExistence type="predicted"/>
<evidence type="ECO:0000256" key="1">
    <source>
        <dbReference type="SAM" id="Phobius"/>
    </source>
</evidence>
<sequence length="321" mass="37221">NRDVIINMVDKYSPDYPEGSTELQILRLLNSPSMRSDPRNATVPILEFIEFHGWVFAVMPTYGECDTYYFLSSHECMDFACQSSEDISHENITMNYRGTIPRKYQWGRTGAHPILVLPEFYSTFPVKYSLIDFGYSAYFLPDLHRSKCRVVPLRTARLHRAPEVDGYSKSDPFAADVYQTATLLYSYFGVCSNKNSNKVIDVLTIIILKRIIHSEVPGLLELLQDMLSRHAPDRISMAVAARQIRGLYKKLPPHECLPRHAIEVEDYYCVPRSRCRYFREYLRWFFTKKRKLLLVSLQLSPLFSFTGSTVYTMLFLGISNL</sequence>
<keyword evidence="1" id="KW-0812">Transmembrane</keyword>
<evidence type="ECO:0000313" key="2">
    <source>
        <dbReference type="EMBL" id="KAF9481611.1"/>
    </source>
</evidence>
<dbReference type="OrthoDB" id="3224178at2759"/>
<dbReference type="InterPro" id="IPR011009">
    <property type="entry name" value="Kinase-like_dom_sf"/>
</dbReference>
<dbReference type="SUPFAM" id="SSF56112">
    <property type="entry name" value="Protein kinase-like (PK-like)"/>
    <property type="match status" value="1"/>
</dbReference>
<evidence type="ECO:0000313" key="3">
    <source>
        <dbReference type="Proteomes" id="UP000807469"/>
    </source>
</evidence>
<keyword evidence="1" id="KW-0472">Membrane</keyword>
<keyword evidence="1" id="KW-1133">Transmembrane helix</keyword>
<dbReference type="Proteomes" id="UP000807469">
    <property type="component" value="Unassembled WGS sequence"/>
</dbReference>
<reference evidence="2" key="1">
    <citation type="submission" date="2020-11" db="EMBL/GenBank/DDBJ databases">
        <authorList>
            <consortium name="DOE Joint Genome Institute"/>
            <person name="Ahrendt S."/>
            <person name="Riley R."/>
            <person name="Andreopoulos W."/>
            <person name="Labutti K."/>
            <person name="Pangilinan J."/>
            <person name="Ruiz-Duenas F.J."/>
            <person name="Barrasa J.M."/>
            <person name="Sanchez-Garcia M."/>
            <person name="Camarero S."/>
            <person name="Miyauchi S."/>
            <person name="Serrano A."/>
            <person name="Linde D."/>
            <person name="Babiker R."/>
            <person name="Drula E."/>
            <person name="Ayuso-Fernandez I."/>
            <person name="Pacheco R."/>
            <person name="Padilla G."/>
            <person name="Ferreira P."/>
            <person name="Barriuso J."/>
            <person name="Kellner H."/>
            <person name="Castanera R."/>
            <person name="Alfaro M."/>
            <person name="Ramirez L."/>
            <person name="Pisabarro A.G."/>
            <person name="Kuo A."/>
            <person name="Tritt A."/>
            <person name="Lipzen A."/>
            <person name="He G."/>
            <person name="Yan M."/>
            <person name="Ng V."/>
            <person name="Cullen D."/>
            <person name="Martin F."/>
            <person name="Rosso M.-N."/>
            <person name="Henrissat B."/>
            <person name="Hibbett D."/>
            <person name="Martinez A.T."/>
            <person name="Grigoriev I.V."/>
        </authorList>
    </citation>
    <scope>NUCLEOTIDE SEQUENCE</scope>
    <source>
        <strain evidence="2">CIRM-BRFM 674</strain>
    </source>
</reference>
<dbReference type="EMBL" id="MU155176">
    <property type="protein sequence ID" value="KAF9481611.1"/>
    <property type="molecule type" value="Genomic_DNA"/>
</dbReference>
<keyword evidence="3" id="KW-1185">Reference proteome</keyword>
<feature type="non-terminal residue" evidence="2">
    <location>
        <position position="1"/>
    </location>
</feature>
<feature type="transmembrane region" description="Helical" evidence="1">
    <location>
        <begin position="292"/>
        <end position="318"/>
    </location>
</feature>
<protein>
    <submittedName>
        <fullName evidence="2">Uncharacterized protein</fullName>
    </submittedName>
</protein>
<organism evidence="2 3">
    <name type="scientific">Pholiota conissans</name>
    <dbReference type="NCBI Taxonomy" id="109636"/>
    <lineage>
        <taxon>Eukaryota</taxon>
        <taxon>Fungi</taxon>
        <taxon>Dikarya</taxon>
        <taxon>Basidiomycota</taxon>
        <taxon>Agaricomycotina</taxon>
        <taxon>Agaricomycetes</taxon>
        <taxon>Agaricomycetidae</taxon>
        <taxon>Agaricales</taxon>
        <taxon>Agaricineae</taxon>
        <taxon>Strophariaceae</taxon>
        <taxon>Pholiota</taxon>
    </lineage>
</organism>
<comment type="caution">
    <text evidence="2">The sequence shown here is derived from an EMBL/GenBank/DDBJ whole genome shotgun (WGS) entry which is preliminary data.</text>
</comment>